<dbReference type="InterPro" id="IPR050942">
    <property type="entry name" value="F-box_BR-signaling"/>
</dbReference>
<evidence type="ECO:0008006" key="5">
    <source>
        <dbReference type="Google" id="ProtNLM"/>
    </source>
</evidence>
<dbReference type="PANTHER" id="PTHR44259">
    <property type="entry name" value="OS07G0183000 PROTEIN-RELATED"/>
    <property type="match status" value="1"/>
</dbReference>
<dbReference type="Pfam" id="PF03478">
    <property type="entry name" value="Beta-prop_KIB1-4"/>
    <property type="match status" value="1"/>
</dbReference>
<dbReference type="PANTHER" id="PTHR44259:SF108">
    <property type="entry name" value="F-BOX PROTEIN SKIP23-LIKE"/>
    <property type="match status" value="1"/>
</dbReference>
<dbReference type="InterPro" id="IPR005174">
    <property type="entry name" value="KIB1-4_b-propeller"/>
</dbReference>
<keyword evidence="4" id="KW-1185">Reference proteome</keyword>
<feature type="domain" description="Reverse transcriptase zinc-binding" evidence="2">
    <location>
        <begin position="47"/>
        <end position="103"/>
    </location>
</feature>
<dbReference type="Proteomes" id="UP000323000">
    <property type="component" value="Chromosome 8"/>
</dbReference>
<accession>A0A5C7HJI8</accession>
<dbReference type="AlphaFoldDB" id="A0A5C7HJI8"/>
<dbReference type="OrthoDB" id="642536at2759"/>
<dbReference type="Pfam" id="PF13966">
    <property type="entry name" value="zf-RVT"/>
    <property type="match status" value="1"/>
</dbReference>
<evidence type="ECO:0000259" key="2">
    <source>
        <dbReference type="Pfam" id="PF13966"/>
    </source>
</evidence>
<proteinExistence type="predicted"/>
<comment type="caution">
    <text evidence="3">The sequence shown here is derived from an EMBL/GenBank/DDBJ whole genome shotgun (WGS) entry which is preliminary data.</text>
</comment>
<dbReference type="EMBL" id="VAHF01000008">
    <property type="protein sequence ID" value="TXG57190.1"/>
    <property type="molecule type" value="Genomic_DNA"/>
</dbReference>
<dbReference type="InterPro" id="IPR026960">
    <property type="entry name" value="RVT-Znf"/>
</dbReference>
<evidence type="ECO:0000313" key="4">
    <source>
        <dbReference type="Proteomes" id="UP000323000"/>
    </source>
</evidence>
<organism evidence="3 4">
    <name type="scientific">Acer yangbiense</name>
    <dbReference type="NCBI Taxonomy" id="1000413"/>
    <lineage>
        <taxon>Eukaryota</taxon>
        <taxon>Viridiplantae</taxon>
        <taxon>Streptophyta</taxon>
        <taxon>Embryophyta</taxon>
        <taxon>Tracheophyta</taxon>
        <taxon>Spermatophyta</taxon>
        <taxon>Magnoliopsida</taxon>
        <taxon>eudicotyledons</taxon>
        <taxon>Gunneridae</taxon>
        <taxon>Pentapetalae</taxon>
        <taxon>rosids</taxon>
        <taxon>malvids</taxon>
        <taxon>Sapindales</taxon>
        <taxon>Sapindaceae</taxon>
        <taxon>Hippocastanoideae</taxon>
        <taxon>Acereae</taxon>
        <taxon>Acer</taxon>
    </lineage>
</organism>
<gene>
    <name evidence="3" type="ORF">EZV62_018503</name>
</gene>
<feature type="domain" description="KIB1-4 beta-propeller" evidence="1">
    <location>
        <begin position="125"/>
        <end position="285"/>
    </location>
</feature>
<reference evidence="4" key="1">
    <citation type="journal article" date="2019" name="Gigascience">
        <title>De novo genome assembly of the endangered Acer yangbiense, a plant species with extremely small populations endemic to Yunnan Province, China.</title>
        <authorList>
            <person name="Yang J."/>
            <person name="Wariss H.M."/>
            <person name="Tao L."/>
            <person name="Zhang R."/>
            <person name="Yun Q."/>
            <person name="Hollingsworth P."/>
            <person name="Dao Z."/>
            <person name="Luo G."/>
            <person name="Guo H."/>
            <person name="Ma Y."/>
            <person name="Sun W."/>
        </authorList>
    </citation>
    <scope>NUCLEOTIDE SEQUENCE [LARGE SCALE GENOMIC DNA]</scope>
    <source>
        <strain evidence="4">cv. Malutang</strain>
    </source>
</reference>
<protein>
    <recommendedName>
        <fullName evidence="5">DUF295 domain-containing protein</fullName>
    </recommendedName>
</protein>
<sequence>MLKNLSSSWNVELVKESFIKEDADLILSLPCASSNVLVGFEFTGFVVEVLWRIKVPSKVKSLVWRACHNWVPSYVNLAKHQMKVDYIVPLCSKNPESTIHALCSEEMGWFMPQIQFKMLILSLGLIIYGGCGDIAYCRLGHEKWTTIETGGLTFFDITYFKGTLYAIDCKGRIIAYDLRESSGELLVISREGVSIHPITEGSDDNYTYGTYEFRVFKVDIISTMTITWMEIKDLGNIALFLGYNTSMSIEASNFYKPNCIYFTDDCMGSYWEDEKGGGKDMGIYNLHDGSITSVPFKGDPYSPINPAM</sequence>
<evidence type="ECO:0000259" key="1">
    <source>
        <dbReference type="Pfam" id="PF03478"/>
    </source>
</evidence>
<name>A0A5C7HJI8_9ROSI</name>
<evidence type="ECO:0000313" key="3">
    <source>
        <dbReference type="EMBL" id="TXG57190.1"/>
    </source>
</evidence>